<sequence length="68" mass="6880">MEAAPVVGEKLAQHAEPFRAGAGDRGDEGLEAAAVGKGEGIVAVKAEDNAFLFALEPAIAVGEADQVF</sequence>
<accession>A0A645IZ59</accession>
<organism evidence="2">
    <name type="scientific">bioreactor metagenome</name>
    <dbReference type="NCBI Taxonomy" id="1076179"/>
    <lineage>
        <taxon>unclassified sequences</taxon>
        <taxon>metagenomes</taxon>
        <taxon>ecological metagenomes</taxon>
    </lineage>
</organism>
<feature type="compositionally biased region" description="Basic and acidic residues" evidence="1">
    <location>
        <begin position="11"/>
        <end position="26"/>
    </location>
</feature>
<evidence type="ECO:0000256" key="1">
    <source>
        <dbReference type="SAM" id="MobiDB-lite"/>
    </source>
</evidence>
<name>A0A645IZ59_9ZZZZ</name>
<protein>
    <submittedName>
        <fullName evidence="2">Uncharacterized protein</fullName>
    </submittedName>
</protein>
<feature type="region of interest" description="Disordered" evidence="1">
    <location>
        <begin position="1"/>
        <end position="26"/>
    </location>
</feature>
<evidence type="ECO:0000313" key="2">
    <source>
        <dbReference type="EMBL" id="MPN56486.1"/>
    </source>
</evidence>
<proteinExistence type="predicted"/>
<dbReference type="EMBL" id="VSSQ01126869">
    <property type="protein sequence ID" value="MPN56486.1"/>
    <property type="molecule type" value="Genomic_DNA"/>
</dbReference>
<dbReference type="AlphaFoldDB" id="A0A645IZ59"/>
<gene>
    <name evidence="2" type="ORF">SDC9_204176</name>
</gene>
<reference evidence="2" key="1">
    <citation type="submission" date="2019-08" db="EMBL/GenBank/DDBJ databases">
        <authorList>
            <person name="Kucharzyk K."/>
            <person name="Murdoch R.W."/>
            <person name="Higgins S."/>
            <person name="Loffler F."/>
        </authorList>
    </citation>
    <scope>NUCLEOTIDE SEQUENCE</scope>
</reference>
<comment type="caution">
    <text evidence="2">The sequence shown here is derived from an EMBL/GenBank/DDBJ whole genome shotgun (WGS) entry which is preliminary data.</text>
</comment>